<accession>A0A7S1BZW1</accession>
<reference evidence="3" key="1">
    <citation type="submission" date="2021-01" db="EMBL/GenBank/DDBJ databases">
        <authorList>
            <person name="Corre E."/>
            <person name="Pelletier E."/>
            <person name="Niang G."/>
            <person name="Scheremetjew M."/>
            <person name="Finn R."/>
            <person name="Kale V."/>
            <person name="Holt S."/>
            <person name="Cochrane G."/>
            <person name="Meng A."/>
            <person name="Brown T."/>
            <person name="Cohen L."/>
        </authorList>
    </citation>
    <scope>NUCLEOTIDE SEQUENCE</scope>
    <source>
        <strain evidence="3">308</strain>
    </source>
</reference>
<dbReference type="AlphaFoldDB" id="A0A7S1BZW1"/>
<dbReference type="PANTHER" id="PTHR33418:SF1">
    <property type="entry name" value="HELICASE-ASSOCIATED DOMAIN-CONTAINING PROTEIN"/>
    <property type="match status" value="1"/>
</dbReference>
<proteinExistence type="predicted"/>
<evidence type="ECO:0000256" key="1">
    <source>
        <dbReference type="SAM" id="MobiDB-lite"/>
    </source>
</evidence>
<organism evidence="3">
    <name type="scientific">Corethron hystrix</name>
    <dbReference type="NCBI Taxonomy" id="216773"/>
    <lineage>
        <taxon>Eukaryota</taxon>
        <taxon>Sar</taxon>
        <taxon>Stramenopiles</taxon>
        <taxon>Ochrophyta</taxon>
        <taxon>Bacillariophyta</taxon>
        <taxon>Coscinodiscophyceae</taxon>
        <taxon>Corethrophycidae</taxon>
        <taxon>Corethrales</taxon>
        <taxon>Corethraceae</taxon>
        <taxon>Corethron</taxon>
    </lineage>
</organism>
<feature type="domain" description="Helicase-associated" evidence="2">
    <location>
        <begin position="308"/>
        <end position="377"/>
    </location>
</feature>
<dbReference type="EMBL" id="HBFR01039797">
    <property type="protein sequence ID" value="CAD8901864.1"/>
    <property type="molecule type" value="Transcribed_RNA"/>
</dbReference>
<dbReference type="InterPro" id="IPR005114">
    <property type="entry name" value="Helicase_assoc"/>
</dbReference>
<dbReference type="Gene3D" id="6.10.140.530">
    <property type="match status" value="3"/>
</dbReference>
<protein>
    <recommendedName>
        <fullName evidence="2">Helicase-associated domain-containing protein</fullName>
    </recommendedName>
</protein>
<dbReference type="Pfam" id="PF03457">
    <property type="entry name" value="HA"/>
    <property type="match status" value="3"/>
</dbReference>
<evidence type="ECO:0000313" key="3">
    <source>
        <dbReference type="EMBL" id="CAD8901864.1"/>
    </source>
</evidence>
<sequence>MEINKKRKTPDNLGGEKLHRNILPPKGANGSSFEQDKSLFPTNGGFTLGERIEDACVCENLYQHNCNFAYHAIIEDISKLLMDRYSLLTSMKENPRHLPQSLLYFETKSLNNATDVSMHLKRINDTIIKLKTRAFDLKSRMKNEDLEYRHPRVPQRKKKCISPETEHKIMDATPKETALSIQKYHNVDVSQCRLNMTNSKHKPETDPVMNQRSGMTSETKISLERQIEQIKAAINSAKENTSSQRDFNKKEVFKGSDPIDDKGSDKNQKNVVKCKEKKVQACNTSCGSVLSETTARTDPKNKLKLNKDALFELRLNQLEAYAKIHGDCNVPADYTPLPELGNWVRTLRRKKNAKRTEKYRPKSVMQDHIKSLDKLGFIWDLKKWLWNKKCEALKSYKEEHGNLIVPRYYNKDNALGMWVYDQRAEYRKFLSGKPSQLTQAKITELNLLGFIWNILECNWEKKFQELERYEAKHGNVRVSWIDKSQRNLAEWINYQRKEYYKICGGKKITPDEISDSKTSKKGYNLKKTSSF</sequence>
<feature type="domain" description="Helicase-associated" evidence="2">
    <location>
        <begin position="458"/>
        <end position="501"/>
    </location>
</feature>
<feature type="region of interest" description="Disordered" evidence="1">
    <location>
        <begin position="512"/>
        <end position="531"/>
    </location>
</feature>
<gene>
    <name evidence="3" type="ORF">CHYS00102_LOCUS29083</name>
</gene>
<dbReference type="PANTHER" id="PTHR33418">
    <property type="entry name" value="HELICASE-ASSOCIATED"/>
    <property type="match status" value="1"/>
</dbReference>
<feature type="domain" description="Helicase-associated" evidence="2">
    <location>
        <begin position="386"/>
        <end position="450"/>
    </location>
</feature>
<feature type="region of interest" description="Disordered" evidence="1">
    <location>
        <begin position="1"/>
        <end position="34"/>
    </location>
</feature>
<evidence type="ECO:0000259" key="2">
    <source>
        <dbReference type="Pfam" id="PF03457"/>
    </source>
</evidence>
<name>A0A7S1BZW1_9STRA</name>